<evidence type="ECO:0000313" key="13">
    <source>
        <dbReference type="RefSeq" id="XP_013390141.1"/>
    </source>
</evidence>
<organism evidence="12 14">
    <name type="scientific">Lingula anatina</name>
    <name type="common">Brachiopod</name>
    <name type="synonym">Lingula unguis</name>
    <dbReference type="NCBI Taxonomy" id="7574"/>
    <lineage>
        <taxon>Eukaryota</taxon>
        <taxon>Metazoa</taxon>
        <taxon>Spiralia</taxon>
        <taxon>Lophotrochozoa</taxon>
        <taxon>Brachiopoda</taxon>
        <taxon>Linguliformea</taxon>
        <taxon>Lingulata</taxon>
        <taxon>Lingulida</taxon>
        <taxon>Linguloidea</taxon>
        <taxon>Lingulidae</taxon>
        <taxon>Lingula</taxon>
    </lineage>
</organism>
<name>A0A1S3HVS3_LINAN</name>
<evidence type="ECO:0000313" key="16">
    <source>
        <dbReference type="RefSeq" id="XP_013390145.1"/>
    </source>
</evidence>
<evidence type="ECO:0000256" key="3">
    <source>
        <dbReference type="ARBA" id="ARBA00022692"/>
    </source>
</evidence>
<proteinExistence type="predicted"/>
<dbReference type="InterPro" id="IPR027417">
    <property type="entry name" value="P-loop_NTPase"/>
</dbReference>
<dbReference type="CDD" id="cd03244">
    <property type="entry name" value="ABCC_MRP_domain2"/>
    <property type="match status" value="1"/>
</dbReference>
<evidence type="ECO:0000313" key="15">
    <source>
        <dbReference type="RefSeq" id="XP_013390143.1"/>
    </source>
</evidence>
<keyword evidence="3 9" id="KW-0812">Transmembrane</keyword>
<gene>
    <name evidence="13 14 15 16 17 18 19 20 21" type="primary">LOC106158624</name>
</gene>
<dbReference type="GO" id="GO:0005829">
    <property type="term" value="C:cytosol"/>
    <property type="evidence" value="ECO:0007669"/>
    <property type="project" value="TreeGrafter"/>
</dbReference>
<keyword evidence="5" id="KW-0547">Nucleotide-binding</keyword>
<dbReference type="RefSeq" id="XP_013390149.1">
    <property type="nucleotide sequence ID" value="XM_013534695.1"/>
</dbReference>
<dbReference type="KEGG" id="lak:106158624"/>
<evidence type="ECO:0000256" key="8">
    <source>
        <dbReference type="ARBA" id="ARBA00023136"/>
    </source>
</evidence>
<evidence type="ECO:0000256" key="1">
    <source>
        <dbReference type="ARBA" id="ARBA00004141"/>
    </source>
</evidence>
<dbReference type="SMART" id="SM00382">
    <property type="entry name" value="AAA"/>
    <property type="match status" value="2"/>
</dbReference>
<dbReference type="RefSeq" id="XP_013390142.1">
    <property type="nucleotide sequence ID" value="XM_013534688.1"/>
</dbReference>
<dbReference type="InterPro" id="IPR003593">
    <property type="entry name" value="AAA+_ATPase"/>
</dbReference>
<evidence type="ECO:0000256" key="7">
    <source>
        <dbReference type="ARBA" id="ARBA00022989"/>
    </source>
</evidence>
<protein>
    <submittedName>
        <fullName evidence="13 14">Multidrug resistance-associated protein 4</fullName>
    </submittedName>
</protein>
<feature type="transmembrane region" description="Helical" evidence="9">
    <location>
        <begin position="871"/>
        <end position="891"/>
    </location>
</feature>
<dbReference type="FunFam" id="1.20.1560.10:FF:000026">
    <property type="entry name" value="Multidrug resistance-associated protein lethal(2)03659"/>
    <property type="match status" value="1"/>
</dbReference>
<dbReference type="InterPro" id="IPR036640">
    <property type="entry name" value="ABC1_TM_sf"/>
</dbReference>
<feature type="transmembrane region" description="Helical" evidence="9">
    <location>
        <begin position="844"/>
        <end position="865"/>
    </location>
</feature>
<dbReference type="GO" id="GO:0016887">
    <property type="term" value="F:ATP hydrolysis activity"/>
    <property type="evidence" value="ECO:0007669"/>
    <property type="project" value="InterPro"/>
</dbReference>
<dbReference type="InterPro" id="IPR050173">
    <property type="entry name" value="ABC_transporter_C-like"/>
</dbReference>
<dbReference type="GO" id="GO:0016324">
    <property type="term" value="C:apical plasma membrane"/>
    <property type="evidence" value="ECO:0007669"/>
    <property type="project" value="TreeGrafter"/>
</dbReference>
<keyword evidence="4" id="KW-0677">Repeat</keyword>
<dbReference type="SUPFAM" id="SSF52540">
    <property type="entry name" value="P-loop containing nucleoside triphosphate hydrolases"/>
    <property type="match status" value="2"/>
</dbReference>
<dbReference type="RefSeq" id="XP_013390146.1">
    <property type="nucleotide sequence ID" value="XM_013534692.1"/>
</dbReference>
<reference evidence="13 14" key="1">
    <citation type="submission" date="2025-04" db="UniProtKB">
        <authorList>
            <consortium name="RefSeq"/>
        </authorList>
    </citation>
    <scope>IDENTIFICATION</scope>
    <source>
        <tissue evidence="13 14">Gonads</tissue>
    </source>
</reference>
<feature type="transmembrane region" description="Helical" evidence="9">
    <location>
        <begin position="297"/>
        <end position="319"/>
    </location>
</feature>
<feature type="transmembrane region" description="Helical" evidence="9">
    <location>
        <begin position="702"/>
        <end position="722"/>
    </location>
</feature>
<evidence type="ECO:0000313" key="21">
    <source>
        <dbReference type="RefSeq" id="XP_013390150.1"/>
    </source>
</evidence>
<evidence type="ECO:0000256" key="6">
    <source>
        <dbReference type="ARBA" id="ARBA00022840"/>
    </source>
</evidence>
<dbReference type="Gene3D" id="1.20.1560.10">
    <property type="entry name" value="ABC transporter type 1, transmembrane domain"/>
    <property type="match status" value="2"/>
</dbReference>
<dbReference type="PANTHER" id="PTHR24223:SF19">
    <property type="entry name" value="CYSTIC FIBROSIS TRANSMEMBRANE CONDUCTANCE REGULATOR"/>
    <property type="match status" value="1"/>
</dbReference>
<dbReference type="Pfam" id="PF00664">
    <property type="entry name" value="ABC_membrane"/>
    <property type="match status" value="2"/>
</dbReference>
<comment type="subcellular location">
    <subcellularLocation>
        <location evidence="1">Membrane</location>
        <topology evidence="1">Multi-pass membrane protein</topology>
    </subcellularLocation>
</comment>
<feature type="domain" description="ABC transmembrane type-1" evidence="11">
    <location>
        <begin position="774"/>
        <end position="1016"/>
    </location>
</feature>
<evidence type="ECO:0000313" key="12">
    <source>
        <dbReference type="Proteomes" id="UP000085678"/>
    </source>
</evidence>
<feature type="domain" description="ABC transmembrane type-1" evidence="11">
    <location>
        <begin position="75"/>
        <end position="346"/>
    </location>
</feature>
<dbReference type="InterPro" id="IPR003439">
    <property type="entry name" value="ABC_transporter-like_ATP-bd"/>
</dbReference>
<dbReference type="CDD" id="cd03250">
    <property type="entry name" value="ABCC_MRP_domain1"/>
    <property type="match status" value="1"/>
</dbReference>
<dbReference type="SUPFAM" id="SSF90123">
    <property type="entry name" value="ABC transporter transmembrane region"/>
    <property type="match status" value="2"/>
</dbReference>
<accession>A0A1S3HVS3</accession>
<feature type="transmembrane region" description="Helical" evidence="9">
    <location>
        <begin position="774"/>
        <end position="800"/>
    </location>
</feature>
<sequence length="1365" mass="154150">MVKLVWTQKLFQIGYERKLENIDIYDVLPEDSSIKLSSDLAREWEKELYKWRSGTGQPSLLRALFKCHGWSVFGLTGLLLLLEESLRVIQTVLLAYVLSYFEHTSAVSKLQAYIYATSFCLAYIFASLLDQPAFHNSYVRGLQMKVACSSLIYRKVLRLQNIHINRDTSGDIARLMSEEVHKFNLSVIAINYLWIGPLQALVIGWLLWQQVGLSCLPGLGLLLVLVPLQLSMNKVFHKLRGRISELTHQRLQIVNELLCNLKLVKLCNWEMPFLGLVSKIRKLEMSMISQTSYCRGLLTAFFFSTGKLVMFCTFATHIFSGNFLTAQNVFVSLAMFEMLRTSLSLLLPWGLQHGLEACDAINRIQKFLLLEEKLMLTLTYRRKLVSAAAESNEIAIIAKDFSACWNLQKPTPSTLESISVVVKRGQLLVVAGASGSGKTSFLMAILGEIPEQRGQMGVSGKISFCGQRPWMFSASIRENILFGSKWDKLRYTKAVEACGLTEELEGLPDGDLTIVGEESGQPLTVEQRAKLNLARAVYHQADIYLIDDPFEYLDVKTGRHIFNSCFCQLLQDKTVILVTNRIHYLRAAEQILVLTQGAIRLLGNPLDLINQGVDLEKVLGDCGLVDVEKSLTIEDSIVDSALPTVIQLRSEQVLESTDDMDVELEKMMKEEDEFASLQLETHSQVSSSQHDQPVGRAVYLRYFYLGGGVVGMAVFLLVWFVMQSTYVMCDWWLAYWSLDFTGEINGQKPLEDLNMYNSTTAISPMNPHNIMVKFYVFAGLTAGVLLLSVHGALTFFYMAIRSAKKIHQRVFHAMLYTTLDSFSEHNPIKLLTCFSQNMNIIDNVLPICFFDAVQCLGIMLSAVIVAAAVNFWVLLVSVPLLLIFLCARKYYIKTAKDIKAIEYESRAPLYNHLTSTLRGIWTVRAFGSEERFLRSFDRYQDRHTAACFMSLAINRWFAFRLEILCMVFVVAVCYGAMFVQEFRALDAGLVGLSLTYAMNMLGLFQWSVRQSADVETQMTSVEKTLAYTSLVTEDTEPDTPSLMPSNWPQYGIITYEGVSVNHNNDNTKALRNAWCCIRAHEMVGIVGKAGAGKKTFLSALLGLVPSSGTIRIDGINIHEIPLPKLRESIAVIPENPVLFYGTVRDNIDPHGDFTDEHIWKMLDEVHLKEKVLMLPENLYTETCADNPCGFSTSQLQLVCVARAALKQKKILVLEEAVTNTDWRGSAVIQQTIKTLFKHCTVVTLAHRLRTIIDYDRVMVLETGRINEFDTPYELLQNQNGAFYKMSLESGEDFKTLLQIAQHKFENKPYRSPSLETILSTEVNMNFSSAPVRSPNNFLPAFQTLRLTRTINHLSTGGNRFSMTDD</sequence>
<dbReference type="FunFam" id="3.40.50.300:FF:000973">
    <property type="entry name" value="Multidrug resistance-associated protein 4"/>
    <property type="match status" value="1"/>
</dbReference>
<dbReference type="RefSeq" id="XP_013390141.1">
    <property type="nucleotide sequence ID" value="XM_013534687.1"/>
</dbReference>
<evidence type="ECO:0000259" key="10">
    <source>
        <dbReference type="PROSITE" id="PS50893"/>
    </source>
</evidence>
<evidence type="ECO:0000256" key="9">
    <source>
        <dbReference type="SAM" id="Phobius"/>
    </source>
</evidence>
<evidence type="ECO:0000256" key="2">
    <source>
        <dbReference type="ARBA" id="ARBA00022448"/>
    </source>
</evidence>
<evidence type="ECO:0000313" key="14">
    <source>
        <dbReference type="RefSeq" id="XP_013390142.1"/>
    </source>
</evidence>
<dbReference type="GeneID" id="106158624"/>
<dbReference type="PANTHER" id="PTHR24223">
    <property type="entry name" value="ATP-BINDING CASSETTE SUB-FAMILY C"/>
    <property type="match status" value="1"/>
</dbReference>
<dbReference type="Gene3D" id="3.40.50.300">
    <property type="entry name" value="P-loop containing nucleotide triphosphate hydrolases"/>
    <property type="match status" value="2"/>
</dbReference>
<dbReference type="Pfam" id="PF00005">
    <property type="entry name" value="ABC_tran"/>
    <property type="match status" value="2"/>
</dbReference>
<dbReference type="GO" id="GO:1902476">
    <property type="term" value="P:chloride transmembrane transport"/>
    <property type="evidence" value="ECO:0007669"/>
    <property type="project" value="TreeGrafter"/>
</dbReference>
<dbReference type="InterPro" id="IPR011527">
    <property type="entry name" value="ABC1_TM_dom"/>
</dbReference>
<feature type="domain" description="ABC transporter" evidence="10">
    <location>
        <begin position="1053"/>
        <end position="1287"/>
    </location>
</feature>
<dbReference type="PROSITE" id="PS50929">
    <property type="entry name" value="ABC_TM1F"/>
    <property type="match status" value="2"/>
</dbReference>
<dbReference type="FunFam" id="3.40.50.300:FF:000163">
    <property type="entry name" value="Multidrug resistance-associated protein member 4"/>
    <property type="match status" value="1"/>
</dbReference>
<feature type="transmembrane region" description="Helical" evidence="9">
    <location>
        <begin position="325"/>
        <end position="347"/>
    </location>
</feature>
<dbReference type="GO" id="GO:0005524">
    <property type="term" value="F:ATP binding"/>
    <property type="evidence" value="ECO:0007669"/>
    <property type="project" value="UniProtKB-KW"/>
</dbReference>
<evidence type="ECO:0000313" key="20">
    <source>
        <dbReference type="RefSeq" id="XP_013390149.1"/>
    </source>
</evidence>
<feature type="domain" description="ABC transporter" evidence="10">
    <location>
        <begin position="396"/>
        <end position="621"/>
    </location>
</feature>
<dbReference type="Proteomes" id="UP000085678">
    <property type="component" value="Unplaced"/>
</dbReference>
<keyword evidence="6" id="KW-0067">ATP-binding</keyword>
<evidence type="ECO:0000256" key="5">
    <source>
        <dbReference type="ARBA" id="ARBA00022741"/>
    </source>
</evidence>
<dbReference type="GO" id="GO:0015701">
    <property type="term" value="P:bicarbonate transport"/>
    <property type="evidence" value="ECO:0007669"/>
    <property type="project" value="TreeGrafter"/>
</dbReference>
<keyword evidence="7 9" id="KW-1133">Transmembrane helix</keyword>
<feature type="transmembrane region" description="Helical" evidence="9">
    <location>
        <begin position="183"/>
        <end position="205"/>
    </location>
</feature>
<dbReference type="STRING" id="7574.A0A1S3HVS3"/>
<dbReference type="GO" id="GO:0140359">
    <property type="term" value="F:ABC-type transporter activity"/>
    <property type="evidence" value="ECO:0007669"/>
    <property type="project" value="InterPro"/>
</dbReference>
<evidence type="ECO:0000256" key="4">
    <source>
        <dbReference type="ARBA" id="ARBA00022737"/>
    </source>
</evidence>
<dbReference type="RefSeq" id="XP_013390147.1">
    <property type="nucleotide sequence ID" value="XM_013534693.1"/>
</dbReference>
<keyword evidence="2" id="KW-0813">Transport</keyword>
<dbReference type="RefSeq" id="XP_013390143.1">
    <property type="nucleotide sequence ID" value="XM_013534689.1"/>
</dbReference>
<dbReference type="RefSeq" id="XP_013390145.1">
    <property type="nucleotide sequence ID" value="XM_013534691.1"/>
</dbReference>
<dbReference type="RefSeq" id="XP_013390150.1">
    <property type="nucleotide sequence ID" value="XM_013534696.1"/>
</dbReference>
<dbReference type="PROSITE" id="PS50893">
    <property type="entry name" value="ABC_TRANSPORTER_2"/>
    <property type="match status" value="2"/>
</dbReference>
<feature type="transmembrane region" description="Helical" evidence="9">
    <location>
        <begin position="957"/>
        <end position="977"/>
    </location>
</feature>
<feature type="transmembrane region" description="Helical" evidence="9">
    <location>
        <begin position="211"/>
        <end position="230"/>
    </location>
</feature>
<keyword evidence="12" id="KW-1185">Reference proteome</keyword>
<dbReference type="OrthoDB" id="6068694at2759"/>
<evidence type="ECO:0000313" key="18">
    <source>
        <dbReference type="RefSeq" id="XP_013390147.1"/>
    </source>
</evidence>
<keyword evidence="8 9" id="KW-0472">Membrane</keyword>
<evidence type="ECO:0000259" key="11">
    <source>
        <dbReference type="PROSITE" id="PS50929"/>
    </source>
</evidence>
<evidence type="ECO:0000313" key="17">
    <source>
        <dbReference type="RefSeq" id="XP_013390146.1"/>
    </source>
</evidence>
<dbReference type="RefSeq" id="XP_013390148.1">
    <property type="nucleotide sequence ID" value="XM_013534694.1"/>
</dbReference>
<evidence type="ECO:0000313" key="19">
    <source>
        <dbReference type="RefSeq" id="XP_013390148.1"/>
    </source>
</evidence>